<evidence type="ECO:0000313" key="1">
    <source>
        <dbReference type="EMBL" id="GAG80779.1"/>
    </source>
</evidence>
<proteinExistence type="predicted"/>
<sequence length="41" mass="5003">RYEFTDVIYFKGDHRKKVKSFGVARFYKINDHIMKLPLQRG</sequence>
<organism evidence="1">
    <name type="scientific">marine sediment metagenome</name>
    <dbReference type="NCBI Taxonomy" id="412755"/>
    <lineage>
        <taxon>unclassified sequences</taxon>
        <taxon>metagenomes</taxon>
        <taxon>ecological metagenomes</taxon>
    </lineage>
</organism>
<reference evidence="1" key="1">
    <citation type="journal article" date="2014" name="Front. Microbiol.">
        <title>High frequency of phylogenetically diverse reductive dehalogenase-homologous genes in deep subseafloor sedimentary metagenomes.</title>
        <authorList>
            <person name="Kawai M."/>
            <person name="Futagami T."/>
            <person name="Toyoda A."/>
            <person name="Takaki Y."/>
            <person name="Nishi S."/>
            <person name="Hori S."/>
            <person name="Arai W."/>
            <person name="Tsubouchi T."/>
            <person name="Morono Y."/>
            <person name="Uchiyama I."/>
            <person name="Ito T."/>
            <person name="Fujiyama A."/>
            <person name="Inagaki F."/>
            <person name="Takami H."/>
        </authorList>
    </citation>
    <scope>NUCLEOTIDE SEQUENCE</scope>
    <source>
        <strain evidence="1">Expedition CK06-06</strain>
    </source>
</reference>
<protein>
    <submittedName>
        <fullName evidence="1">Uncharacterized protein</fullName>
    </submittedName>
</protein>
<gene>
    <name evidence="1" type="ORF">S01H4_25941</name>
</gene>
<name>X1AFT7_9ZZZZ</name>
<feature type="non-terminal residue" evidence="1">
    <location>
        <position position="1"/>
    </location>
</feature>
<dbReference type="AlphaFoldDB" id="X1AFT7"/>
<dbReference type="EMBL" id="BART01012422">
    <property type="protein sequence ID" value="GAG80779.1"/>
    <property type="molecule type" value="Genomic_DNA"/>
</dbReference>
<accession>X1AFT7</accession>
<comment type="caution">
    <text evidence="1">The sequence shown here is derived from an EMBL/GenBank/DDBJ whole genome shotgun (WGS) entry which is preliminary data.</text>
</comment>